<organism evidence="1">
    <name type="scientific">uncultured Caudovirales phage</name>
    <dbReference type="NCBI Taxonomy" id="2100421"/>
    <lineage>
        <taxon>Viruses</taxon>
        <taxon>Duplodnaviria</taxon>
        <taxon>Heunggongvirae</taxon>
        <taxon>Uroviricota</taxon>
        <taxon>Caudoviricetes</taxon>
        <taxon>Peduoviridae</taxon>
        <taxon>Maltschvirus</taxon>
        <taxon>Maltschvirus maltsch</taxon>
    </lineage>
</organism>
<accession>A0A6J5S3V3</accession>
<gene>
    <name evidence="1" type="ORF">UFOVP1382_103</name>
</gene>
<evidence type="ECO:0008006" key="2">
    <source>
        <dbReference type="Google" id="ProtNLM"/>
    </source>
</evidence>
<protein>
    <recommendedName>
        <fullName evidence="2">DUF1292 domain-containing protein</fullName>
    </recommendedName>
</protein>
<sequence>MTDDERFEEDIAALRRIYAAAKGRVGHAYSGLAADRDSDTDRVTTVEFGQRDDTLIIIGVSEMHERGTEPVYAVEEFEDGEMVGTTTDCATLEEALVEFEARDYVEALEVAEEPADAMDWN</sequence>
<evidence type="ECO:0000313" key="1">
    <source>
        <dbReference type="EMBL" id="CAB4203487.1"/>
    </source>
</evidence>
<reference evidence="1" key="1">
    <citation type="submission" date="2020-05" db="EMBL/GenBank/DDBJ databases">
        <authorList>
            <person name="Chiriac C."/>
            <person name="Salcher M."/>
            <person name="Ghai R."/>
            <person name="Kavagutti S V."/>
        </authorList>
    </citation>
    <scope>NUCLEOTIDE SEQUENCE</scope>
</reference>
<name>A0A6J5S3V3_9CAUD</name>
<dbReference type="EMBL" id="LR797331">
    <property type="protein sequence ID" value="CAB4203487.1"/>
    <property type="molecule type" value="Genomic_DNA"/>
</dbReference>
<proteinExistence type="predicted"/>